<name>A0A0A9G636_ARUDO</name>
<protein>
    <submittedName>
        <fullName evidence="1">Uncharacterized protein</fullName>
    </submittedName>
</protein>
<dbReference type="EMBL" id="GBRH01179890">
    <property type="protein sequence ID" value="JAE18006.1"/>
    <property type="molecule type" value="Transcribed_RNA"/>
</dbReference>
<evidence type="ECO:0000313" key="1">
    <source>
        <dbReference type="EMBL" id="JAE18006.1"/>
    </source>
</evidence>
<proteinExistence type="predicted"/>
<reference evidence="1" key="1">
    <citation type="submission" date="2014-09" db="EMBL/GenBank/DDBJ databases">
        <authorList>
            <person name="Magalhaes I.L.F."/>
            <person name="Oliveira U."/>
            <person name="Santos F.R."/>
            <person name="Vidigal T.H.D.A."/>
            <person name="Brescovit A.D."/>
            <person name="Santos A.J."/>
        </authorList>
    </citation>
    <scope>NUCLEOTIDE SEQUENCE</scope>
    <source>
        <tissue evidence="1">Shoot tissue taken approximately 20 cm above the soil surface</tissue>
    </source>
</reference>
<organism evidence="1">
    <name type="scientific">Arundo donax</name>
    <name type="common">Giant reed</name>
    <name type="synonym">Donax arundinaceus</name>
    <dbReference type="NCBI Taxonomy" id="35708"/>
    <lineage>
        <taxon>Eukaryota</taxon>
        <taxon>Viridiplantae</taxon>
        <taxon>Streptophyta</taxon>
        <taxon>Embryophyta</taxon>
        <taxon>Tracheophyta</taxon>
        <taxon>Spermatophyta</taxon>
        <taxon>Magnoliopsida</taxon>
        <taxon>Liliopsida</taxon>
        <taxon>Poales</taxon>
        <taxon>Poaceae</taxon>
        <taxon>PACMAD clade</taxon>
        <taxon>Arundinoideae</taxon>
        <taxon>Arundineae</taxon>
        <taxon>Arundo</taxon>
    </lineage>
</organism>
<accession>A0A0A9G636</accession>
<dbReference type="AlphaFoldDB" id="A0A0A9G636"/>
<reference evidence="1" key="2">
    <citation type="journal article" date="2015" name="Data Brief">
        <title>Shoot transcriptome of the giant reed, Arundo donax.</title>
        <authorList>
            <person name="Barrero R.A."/>
            <person name="Guerrero F.D."/>
            <person name="Moolhuijzen P."/>
            <person name="Goolsby J.A."/>
            <person name="Tidwell J."/>
            <person name="Bellgard S.E."/>
            <person name="Bellgard M.I."/>
        </authorList>
    </citation>
    <scope>NUCLEOTIDE SEQUENCE</scope>
    <source>
        <tissue evidence="1">Shoot tissue taken approximately 20 cm above the soil surface</tissue>
    </source>
</reference>
<sequence length="31" mass="3692">MVFSGTHFLYLAKVQYLLLIRHTVLQMMIHS</sequence>